<dbReference type="AlphaFoldDB" id="A0A1M5Z505"/>
<evidence type="ECO:0000313" key="3">
    <source>
        <dbReference type="EMBL" id="SHI19357.1"/>
    </source>
</evidence>
<dbReference type="GO" id="GO:0051287">
    <property type="term" value="F:NAD binding"/>
    <property type="evidence" value="ECO:0007669"/>
    <property type="project" value="InterPro"/>
</dbReference>
<dbReference type="InterPro" id="IPR031629">
    <property type="entry name" value="DpaA_N"/>
</dbReference>
<dbReference type="Pfam" id="PF02826">
    <property type="entry name" value="2-Hacid_dh_C"/>
    <property type="match status" value="1"/>
</dbReference>
<evidence type="ECO:0000259" key="2">
    <source>
        <dbReference type="Pfam" id="PF16924"/>
    </source>
</evidence>
<dbReference type="Proteomes" id="UP000183995">
    <property type="component" value="Unassembled WGS sequence"/>
</dbReference>
<dbReference type="NCBIfam" id="NF006162">
    <property type="entry name" value="PRK08306.1"/>
    <property type="match status" value="1"/>
</dbReference>
<sequence>MRQAKLAELLATDGHSVSTFAIDKIRLEGSVVQKTLIREAVDDAACVVMPLPVTSREGMLNAPLSGGLYTTREVLSALRPEQVLCAGRIDEATRELAGSMGITLIDYLEREELAVANAVAAAEGAIQLIMEETPITVCHSNCLVIGFGRIGKILSHRLRGLGAHVTATARSWADLAWIKAYGYEAEETYNIDASLSRYDVVINTVPARVLGESRLMKLRRGCLCLDLASKPGGLDFTAASKLGVKAVWALSLPGEVAPVTSGAIIRDTIYNILNEKGIAL</sequence>
<dbReference type="STRING" id="1123282.SAMN02745823_03251"/>
<dbReference type="InterPro" id="IPR006140">
    <property type="entry name" value="D-isomer_DH_NAD-bd"/>
</dbReference>
<accession>A0A1M5Z505</accession>
<dbReference type="InterPro" id="IPR036291">
    <property type="entry name" value="NAD(P)-bd_dom_sf"/>
</dbReference>
<organism evidence="3 4">
    <name type="scientific">Sporobacter termitidis DSM 10068</name>
    <dbReference type="NCBI Taxonomy" id="1123282"/>
    <lineage>
        <taxon>Bacteria</taxon>
        <taxon>Bacillati</taxon>
        <taxon>Bacillota</taxon>
        <taxon>Clostridia</taxon>
        <taxon>Eubacteriales</taxon>
        <taxon>Oscillospiraceae</taxon>
        <taxon>Sporobacter</taxon>
    </lineage>
</organism>
<feature type="domain" description="Dipicolinate synthase subunit A N-terminal" evidence="2">
    <location>
        <begin position="2"/>
        <end position="108"/>
    </location>
</feature>
<keyword evidence="4" id="KW-1185">Reference proteome</keyword>
<gene>
    <name evidence="3" type="ORF">SAMN02745823_03251</name>
</gene>
<protein>
    <submittedName>
        <fullName evidence="3">Dipicolinate synthase subunit A</fullName>
    </submittedName>
</protein>
<evidence type="ECO:0000259" key="1">
    <source>
        <dbReference type="Pfam" id="PF02826"/>
    </source>
</evidence>
<evidence type="ECO:0000313" key="4">
    <source>
        <dbReference type="Proteomes" id="UP000183995"/>
    </source>
</evidence>
<reference evidence="3 4" key="1">
    <citation type="submission" date="2016-11" db="EMBL/GenBank/DDBJ databases">
        <authorList>
            <person name="Jaros S."/>
            <person name="Januszkiewicz K."/>
            <person name="Wedrychowicz H."/>
        </authorList>
    </citation>
    <scope>NUCLEOTIDE SEQUENCE [LARGE SCALE GENOMIC DNA]</scope>
    <source>
        <strain evidence="3 4">DSM 10068</strain>
    </source>
</reference>
<name>A0A1M5Z505_9FIRM</name>
<dbReference type="SUPFAM" id="SSF51735">
    <property type="entry name" value="NAD(P)-binding Rossmann-fold domains"/>
    <property type="match status" value="1"/>
</dbReference>
<dbReference type="Pfam" id="PF16924">
    <property type="entry name" value="DpaA_N"/>
    <property type="match status" value="1"/>
</dbReference>
<dbReference type="EMBL" id="FQXV01000013">
    <property type="protein sequence ID" value="SHI19357.1"/>
    <property type="molecule type" value="Genomic_DNA"/>
</dbReference>
<proteinExistence type="predicted"/>
<dbReference type="Gene3D" id="3.40.50.720">
    <property type="entry name" value="NAD(P)-binding Rossmann-like Domain"/>
    <property type="match status" value="1"/>
</dbReference>
<feature type="domain" description="D-isomer specific 2-hydroxyacid dehydrogenase NAD-binding" evidence="1">
    <location>
        <begin position="139"/>
        <end position="207"/>
    </location>
</feature>